<dbReference type="GO" id="GO:0003723">
    <property type="term" value="F:RNA binding"/>
    <property type="evidence" value="ECO:0007669"/>
    <property type="project" value="InterPro"/>
</dbReference>
<dbReference type="InterPro" id="IPR011760">
    <property type="entry name" value="PsdUridine_synth_TruD_insert"/>
</dbReference>
<dbReference type="InterPro" id="IPR020103">
    <property type="entry name" value="PsdUridine_synth_cat_dom_sf"/>
</dbReference>
<protein>
    <recommendedName>
        <fullName evidence="5">TRUD domain-containing protein</fullName>
    </recommendedName>
</protein>
<dbReference type="AlphaFoldDB" id="A0A7J6N756"/>
<organism evidence="6 7">
    <name type="scientific">Perkinsus olseni</name>
    <name type="common">Perkinsus atlanticus</name>
    <dbReference type="NCBI Taxonomy" id="32597"/>
    <lineage>
        <taxon>Eukaryota</taxon>
        <taxon>Sar</taxon>
        <taxon>Alveolata</taxon>
        <taxon>Perkinsozoa</taxon>
        <taxon>Perkinsea</taxon>
        <taxon>Perkinsida</taxon>
        <taxon>Perkinsidae</taxon>
        <taxon>Perkinsus</taxon>
    </lineage>
</organism>
<keyword evidence="2" id="KW-0413">Isomerase</keyword>
<accession>A0A7J6N756</accession>
<feature type="coiled-coil region" evidence="3">
    <location>
        <begin position="537"/>
        <end position="564"/>
    </location>
</feature>
<evidence type="ECO:0000256" key="3">
    <source>
        <dbReference type="SAM" id="Coils"/>
    </source>
</evidence>
<proteinExistence type="inferred from homology"/>
<feature type="region of interest" description="Disordered" evidence="4">
    <location>
        <begin position="734"/>
        <end position="891"/>
    </location>
</feature>
<comment type="similarity">
    <text evidence="1">Belongs to the pseudouridine synthase TruD family.</text>
</comment>
<dbReference type="Proteomes" id="UP000541610">
    <property type="component" value="Unassembled WGS sequence"/>
</dbReference>
<evidence type="ECO:0000313" key="7">
    <source>
        <dbReference type="Proteomes" id="UP000541610"/>
    </source>
</evidence>
<comment type="caution">
    <text evidence="6">The sequence shown here is derived from an EMBL/GenBank/DDBJ whole genome shotgun (WGS) entry which is preliminary data.</text>
</comment>
<dbReference type="InterPro" id="IPR001656">
    <property type="entry name" value="PsdUridine_synth_TruD"/>
</dbReference>
<feature type="domain" description="TRUD" evidence="5">
    <location>
        <begin position="224"/>
        <end position="431"/>
    </location>
</feature>
<dbReference type="PANTHER" id="PTHR13326:SF21">
    <property type="entry name" value="PSEUDOURIDYLATE SYNTHASE PUS7L"/>
    <property type="match status" value="1"/>
</dbReference>
<feature type="compositionally biased region" description="Basic and acidic residues" evidence="4">
    <location>
        <begin position="803"/>
        <end position="833"/>
    </location>
</feature>
<evidence type="ECO:0000256" key="1">
    <source>
        <dbReference type="ARBA" id="ARBA00007953"/>
    </source>
</evidence>
<dbReference type="GO" id="GO:0001522">
    <property type="term" value="P:pseudouridine synthesis"/>
    <property type="evidence" value="ECO:0007669"/>
    <property type="project" value="InterPro"/>
</dbReference>
<evidence type="ECO:0000256" key="2">
    <source>
        <dbReference type="ARBA" id="ARBA00023235"/>
    </source>
</evidence>
<evidence type="ECO:0000256" key="4">
    <source>
        <dbReference type="SAM" id="MobiDB-lite"/>
    </source>
</evidence>
<evidence type="ECO:0000259" key="5">
    <source>
        <dbReference type="PROSITE" id="PS50984"/>
    </source>
</evidence>
<dbReference type="GO" id="GO:0005634">
    <property type="term" value="C:nucleus"/>
    <property type="evidence" value="ECO:0007669"/>
    <property type="project" value="TreeGrafter"/>
</dbReference>
<dbReference type="InterPro" id="IPR042214">
    <property type="entry name" value="TruD_catalytic"/>
</dbReference>
<evidence type="ECO:0000313" key="6">
    <source>
        <dbReference type="EMBL" id="KAF4679718.1"/>
    </source>
</evidence>
<dbReference type="PROSITE" id="PS50984">
    <property type="entry name" value="TRUD"/>
    <property type="match status" value="1"/>
</dbReference>
<dbReference type="Gene3D" id="3.30.2350.20">
    <property type="entry name" value="TruD, catalytic domain"/>
    <property type="match status" value="2"/>
</dbReference>
<dbReference type="EMBL" id="JABANP010000698">
    <property type="protein sequence ID" value="KAF4679718.1"/>
    <property type="molecule type" value="Genomic_DNA"/>
</dbReference>
<feature type="compositionally biased region" description="Basic residues" evidence="4">
    <location>
        <begin position="859"/>
        <end position="868"/>
    </location>
</feature>
<dbReference type="OrthoDB" id="447290at2759"/>
<dbReference type="SUPFAM" id="SSF55120">
    <property type="entry name" value="Pseudouridine synthase"/>
    <property type="match status" value="1"/>
</dbReference>
<keyword evidence="3" id="KW-0175">Coiled coil</keyword>
<dbReference type="PANTHER" id="PTHR13326">
    <property type="entry name" value="TRNA PSEUDOURIDINE SYNTHASE D"/>
    <property type="match status" value="1"/>
</dbReference>
<name>A0A7J6N756_PEROL</name>
<dbReference type="GO" id="GO:0009982">
    <property type="term" value="F:pseudouridine synthase activity"/>
    <property type="evidence" value="ECO:0007669"/>
    <property type="project" value="InterPro"/>
</dbReference>
<reference evidence="6 7" key="1">
    <citation type="submission" date="2020-04" db="EMBL/GenBank/DDBJ databases">
        <title>Perkinsus olseni comparative genomics.</title>
        <authorList>
            <person name="Bogema D.R."/>
        </authorList>
    </citation>
    <scope>NUCLEOTIDE SEQUENCE [LARGE SCALE GENOMIC DNA]</scope>
    <source>
        <strain evidence="6">00978-12</strain>
    </source>
</reference>
<dbReference type="Pfam" id="PF01142">
    <property type="entry name" value="TruD"/>
    <property type="match status" value="1"/>
</dbReference>
<sequence length="929" mass="104129">MLHRRRLIRLTSASSIHKLTGSRELHKLMGMCTDTVLSDWDRPFEGNLFWTRHGVDSKRADLTLAPEHFVVREIPLGNNGRPVEFKTNLCEYLLPHSFGHEVSSAPFVRFTLHKTKVETDTCIKIMAEVAKCDPAVFTYAGRKDKGADTMQYITVPQVQFQNLFFASRRGEALPFELGDPVGVQAPLTWGALEGNWFKLTFVGDSRIIGHSKHDEVLAKIRDSGFVNFFGLQRFGVPRFNSPIVGQYLEKGDVLEAVVAMLIGLCPKGRDWVRLKLQGGALRSVYEALGSGYEAHEMRLLLARAEKQSGDNIDWKRAISQNQWASYVHSWHSLLWNYLVQFRVSELGVRPLRGDLVINGPGGSVHHFPPYIWDGKKSSIARHVCLPLPVNSSLKPQNKAGKFLDRVLEDLHVPSMNGRANPAKEAREILIRPINLKWTRPQKDTLELTFSLPPGCFATALVREWLGHNFYQPVEGDGPLIPSECEEELRLVWEKIARITDELVVLPMPQSRKPAASPCVEQNNSALRLELAMMRTQLREQTMQLVEASRRLSELDIEYESERIEECVKLVGVNRETTEGSLGSGILKNDEEEVCVPSRDEVEGKETFGPAQDGLNQEIHSPPRVDLHRKVERLIRLLQETADARELNHQASQAAALAAEREREAWRSEVPSGWPGADASPSRALDRASKHLTAYARYRTRSERRTRYVEELDERLRRLIVKLGLLLHKYALSSGDTPKATRTDSRGIQVEASPPERHTGPSTDPIAPPSPQRSRREPTALQSSPGGGGALKPRPSEAAPEGVAKVHPERSPDRIPAKALKEARKSAKPTRERVSGSSKPASRVSDEGSPALHPSSERRPQKRASRSVGRHFDSYSSHGPRSGTRALPARDVIRYPRMSRGIYGTVEGTLKRRSFSQPIRGVVRRSRNVG</sequence>
<gene>
    <name evidence="6" type="ORF">FOZ60_014582</name>
</gene>